<reference evidence="1 2" key="1">
    <citation type="submission" date="2019-04" db="EMBL/GenBank/DDBJ databases">
        <title>Draft genome sequence of Robertkochia marina CC-AMO-30D.</title>
        <authorList>
            <person name="Hameed A."/>
            <person name="Lin S.-Y."/>
            <person name="Shahina M."/>
            <person name="Lai W.-A."/>
            <person name="Young C.-C."/>
        </authorList>
    </citation>
    <scope>NUCLEOTIDE SEQUENCE [LARGE SCALE GENOMIC DNA]</scope>
    <source>
        <strain evidence="1 2">CC-AMO-30D</strain>
    </source>
</reference>
<comment type="caution">
    <text evidence="1">The sequence shown here is derived from an EMBL/GenBank/DDBJ whole genome shotgun (WGS) entry which is preliminary data.</text>
</comment>
<protein>
    <recommendedName>
        <fullName evidence="3">DUF4157 domain-containing protein</fullName>
    </recommendedName>
</protein>
<dbReference type="RefSeq" id="WP_136334254.1">
    <property type="nucleotide sequence ID" value="NZ_QXMP01000007.1"/>
</dbReference>
<sequence length="108" mass="13297">MILIFKYIFPGKYVGLALWPFIVLKSVDLKEDHSLMNHERIHLRQQLEMLILPFYLWYTFEWLVRWIILGNAHRAYRELSFEREAYAHENDPDYLKTRRPWSFFGYLA</sequence>
<accession>A0A4S3M276</accession>
<keyword evidence="2" id="KW-1185">Reference proteome</keyword>
<dbReference type="OrthoDB" id="1027344at2"/>
<proteinExistence type="predicted"/>
<name>A0A4S3M276_9FLAO</name>
<dbReference type="Proteomes" id="UP000305939">
    <property type="component" value="Unassembled WGS sequence"/>
</dbReference>
<gene>
    <name evidence="1" type="ORF">E7Z59_00075</name>
</gene>
<evidence type="ECO:0000313" key="1">
    <source>
        <dbReference type="EMBL" id="THD68765.1"/>
    </source>
</evidence>
<evidence type="ECO:0000313" key="2">
    <source>
        <dbReference type="Proteomes" id="UP000305939"/>
    </source>
</evidence>
<dbReference type="EMBL" id="SSMC01000001">
    <property type="protein sequence ID" value="THD68765.1"/>
    <property type="molecule type" value="Genomic_DNA"/>
</dbReference>
<dbReference type="AlphaFoldDB" id="A0A4S3M276"/>
<evidence type="ECO:0008006" key="3">
    <source>
        <dbReference type="Google" id="ProtNLM"/>
    </source>
</evidence>
<organism evidence="1 2">
    <name type="scientific">Robertkochia marina</name>
    <dbReference type="NCBI Taxonomy" id="1227945"/>
    <lineage>
        <taxon>Bacteria</taxon>
        <taxon>Pseudomonadati</taxon>
        <taxon>Bacteroidota</taxon>
        <taxon>Flavobacteriia</taxon>
        <taxon>Flavobacteriales</taxon>
        <taxon>Flavobacteriaceae</taxon>
        <taxon>Robertkochia</taxon>
    </lineage>
</organism>